<dbReference type="InterPro" id="IPR047140">
    <property type="entry name" value="LabA"/>
</dbReference>
<dbReference type="Pfam" id="PF01936">
    <property type="entry name" value="NYN"/>
    <property type="match status" value="1"/>
</dbReference>
<gene>
    <name evidence="2" type="ORF">COX53_02425</name>
</gene>
<dbReference type="PANTHER" id="PTHR35458">
    <property type="entry name" value="SLR0755 PROTEIN"/>
    <property type="match status" value="1"/>
</dbReference>
<evidence type="ECO:0000259" key="1">
    <source>
        <dbReference type="Pfam" id="PF01936"/>
    </source>
</evidence>
<dbReference type="AlphaFoldDB" id="A0A2G9XBQ3"/>
<evidence type="ECO:0000313" key="2">
    <source>
        <dbReference type="EMBL" id="PIP04418.1"/>
    </source>
</evidence>
<name>A0A2G9XBQ3_UNCKA</name>
<feature type="domain" description="NYN" evidence="1">
    <location>
        <begin position="10"/>
        <end position="158"/>
    </location>
</feature>
<dbReference type="EMBL" id="PCQY01000031">
    <property type="protein sequence ID" value="PIP04418.1"/>
    <property type="molecule type" value="Genomic_DNA"/>
</dbReference>
<dbReference type="Proteomes" id="UP000231388">
    <property type="component" value="Unassembled WGS sequence"/>
</dbReference>
<comment type="caution">
    <text evidence="2">The sequence shown here is derived from an EMBL/GenBank/DDBJ whole genome shotgun (WGS) entry which is preliminary data.</text>
</comment>
<dbReference type="PANTHER" id="PTHR35458:SF8">
    <property type="entry name" value="SLR0650 PROTEIN"/>
    <property type="match status" value="1"/>
</dbReference>
<reference evidence="2 3" key="1">
    <citation type="submission" date="2017-09" db="EMBL/GenBank/DDBJ databases">
        <title>Depth-based differentiation of microbial function through sediment-hosted aquifers and enrichment of novel symbionts in the deep terrestrial subsurface.</title>
        <authorList>
            <person name="Probst A.J."/>
            <person name="Ladd B."/>
            <person name="Jarett J.K."/>
            <person name="Geller-Mcgrath D.E."/>
            <person name="Sieber C.M."/>
            <person name="Emerson J.B."/>
            <person name="Anantharaman K."/>
            <person name="Thomas B.C."/>
            <person name="Malmstrom R."/>
            <person name="Stieglmeier M."/>
            <person name="Klingl A."/>
            <person name="Woyke T."/>
            <person name="Ryan C.M."/>
            <person name="Banfield J.F."/>
        </authorList>
    </citation>
    <scope>NUCLEOTIDE SEQUENCE [LARGE SCALE GENOMIC DNA]</scope>
    <source>
        <strain evidence="2">CG23_combo_of_CG06-09_8_20_14_all_40_14</strain>
    </source>
</reference>
<sequence>MLVSIHSDQRVGVFVDVSNMYYSAKNLYGAKVDFGKVLHAAVSGRKLIRAFAYVIKADVGTEKEFFDALEKRGFEVRTKDLQVFLGGAKKGDWDVGIAMDAIRLADKVDVIVLVTGDGDFAALVDYLKNNKGCRVEVVGFERTTSSMLTSSADAFSNLEDAPDKFLIKSK</sequence>
<accession>A0A2G9XBQ3</accession>
<evidence type="ECO:0000313" key="3">
    <source>
        <dbReference type="Proteomes" id="UP000231388"/>
    </source>
</evidence>
<proteinExistence type="predicted"/>
<dbReference type="Gene3D" id="3.40.50.1010">
    <property type="entry name" value="5'-nuclease"/>
    <property type="match status" value="1"/>
</dbReference>
<dbReference type="GO" id="GO:0004540">
    <property type="term" value="F:RNA nuclease activity"/>
    <property type="evidence" value="ECO:0007669"/>
    <property type="project" value="InterPro"/>
</dbReference>
<protein>
    <recommendedName>
        <fullName evidence="1">NYN domain-containing protein</fullName>
    </recommendedName>
</protein>
<dbReference type="CDD" id="cd10911">
    <property type="entry name" value="PIN_LabA"/>
    <property type="match status" value="1"/>
</dbReference>
<dbReference type="InterPro" id="IPR021139">
    <property type="entry name" value="NYN"/>
</dbReference>
<organism evidence="2 3">
    <name type="scientific">candidate division WWE3 bacterium CG23_combo_of_CG06-09_8_20_14_all_40_14</name>
    <dbReference type="NCBI Taxonomy" id="1975095"/>
    <lineage>
        <taxon>Bacteria</taxon>
        <taxon>Katanobacteria</taxon>
    </lineage>
</organism>